<reference evidence="15" key="2">
    <citation type="journal article" date="2021" name="PeerJ">
        <title>Extensive microbial diversity within the chicken gut microbiome revealed by metagenomics and culture.</title>
        <authorList>
            <person name="Gilroy R."/>
            <person name="Ravi A."/>
            <person name="Getino M."/>
            <person name="Pursley I."/>
            <person name="Horton D.L."/>
            <person name="Alikhan N.F."/>
            <person name="Baker D."/>
            <person name="Gharbi K."/>
            <person name="Hall N."/>
            <person name="Watson M."/>
            <person name="Adriaenssens E.M."/>
            <person name="Foster-Nyarko E."/>
            <person name="Jarju S."/>
            <person name="Secka A."/>
            <person name="Antonio M."/>
            <person name="Oren A."/>
            <person name="Chaudhuri R.R."/>
            <person name="La Ragione R."/>
            <person name="Hildebrand F."/>
            <person name="Pallen M.J."/>
        </authorList>
    </citation>
    <scope>NUCLEOTIDE SEQUENCE</scope>
    <source>
        <strain evidence="15">CHK190-19873</strain>
    </source>
</reference>
<sequence>MKVYTKQGDKGTTSLIKTKNIPKSDDRIQLVGTMDELTSQIGMIRCRMALSETAALLKEIQNNLMTIMAGVADPYNIKYRLKEEQVLALEQEIDRMEGLFARRPGFVLPGDNPLSAQIDVTRTVARRCERWLSLVSIRYGADNMAKKYLNRLSDYFYILARYVDDLARNGQLAGADKQAAAEYPKKEEGESVMEKVSEQMSEQVIREVMKRIGQGGKITLRQAKRLIERVEEYAGSTGLQAVIAVCGPDGNPVAVHVMDDAYLVSFEVALKKAYTSASVKMSTMELAELIKPGNTFQGLDKLQGDKMVFFGGGVPLFADGRLIGALGVSGGTGEQDDGIAQYALKVLPEILEER</sequence>
<evidence type="ECO:0000256" key="8">
    <source>
        <dbReference type="ARBA" id="ARBA00022840"/>
    </source>
</evidence>
<dbReference type="GO" id="GO:0009236">
    <property type="term" value="P:cobalamin biosynthetic process"/>
    <property type="evidence" value="ECO:0007669"/>
    <property type="project" value="UniProtKB-KW"/>
</dbReference>
<evidence type="ECO:0000256" key="6">
    <source>
        <dbReference type="ARBA" id="ARBA00022679"/>
    </source>
</evidence>
<evidence type="ECO:0000256" key="11">
    <source>
        <dbReference type="ARBA" id="ARBA00033354"/>
    </source>
</evidence>
<gene>
    <name evidence="15" type="ORF">IAB44_00770</name>
</gene>
<accession>A0A9D1JIF6</accession>
<comment type="pathway">
    <text evidence="1">Cofactor biosynthesis; adenosylcobalamin biosynthesis; adenosylcobalamin from cob(II)yrinate a,c-diamide: step 2/7.</text>
</comment>
<evidence type="ECO:0000256" key="9">
    <source>
        <dbReference type="ARBA" id="ARBA00031529"/>
    </source>
</evidence>
<feature type="domain" description="Cobalamin adenosyltransferase-like" evidence="14">
    <location>
        <begin position="3"/>
        <end position="163"/>
    </location>
</feature>
<dbReference type="InterPro" id="IPR029499">
    <property type="entry name" value="PduO-typ"/>
</dbReference>
<comment type="similarity">
    <text evidence="2">Belongs to the Cob(I)alamin adenosyltransferase family.</text>
</comment>
<evidence type="ECO:0000256" key="12">
    <source>
        <dbReference type="ARBA" id="ARBA00048555"/>
    </source>
</evidence>
<keyword evidence="6 15" id="KW-0808">Transferase</keyword>
<keyword evidence="8" id="KW-0067">ATP-binding</keyword>
<comment type="caution">
    <text evidence="15">The sequence shown here is derived from an EMBL/GenBank/DDBJ whole genome shotgun (WGS) entry which is preliminary data.</text>
</comment>
<dbReference type="Gene3D" id="3.30.450.150">
    <property type="entry name" value="Haem-degrading domain"/>
    <property type="match status" value="1"/>
</dbReference>
<dbReference type="InterPro" id="IPR038084">
    <property type="entry name" value="PduO/GlcC-like_sf"/>
</dbReference>
<evidence type="ECO:0000256" key="4">
    <source>
        <dbReference type="ARBA" id="ARBA00020963"/>
    </source>
</evidence>
<dbReference type="AlphaFoldDB" id="A0A9D1JIF6"/>
<comment type="catalytic activity">
    <reaction evidence="13">
        <text>2 cob(II)alamin + reduced [electron-transfer flavoprotein] + 2 ATP = 2 adenosylcob(III)alamin + 2 triphosphate + oxidized [electron-transfer flavoprotein] + 3 H(+)</text>
        <dbReference type="Rhea" id="RHEA:28671"/>
        <dbReference type="Rhea" id="RHEA-COMP:10685"/>
        <dbReference type="Rhea" id="RHEA-COMP:10686"/>
        <dbReference type="ChEBI" id="CHEBI:15378"/>
        <dbReference type="ChEBI" id="CHEBI:16304"/>
        <dbReference type="ChEBI" id="CHEBI:18036"/>
        <dbReference type="ChEBI" id="CHEBI:18408"/>
        <dbReference type="ChEBI" id="CHEBI:30616"/>
        <dbReference type="ChEBI" id="CHEBI:57692"/>
        <dbReference type="ChEBI" id="CHEBI:58307"/>
        <dbReference type="EC" id="2.5.1.17"/>
    </reaction>
</comment>
<dbReference type="InterPro" id="IPR005624">
    <property type="entry name" value="PduO/GlcC-like"/>
</dbReference>
<dbReference type="Pfam" id="PF01923">
    <property type="entry name" value="Cob_adeno_trans"/>
    <property type="match status" value="1"/>
</dbReference>
<evidence type="ECO:0000259" key="14">
    <source>
        <dbReference type="Pfam" id="PF01923"/>
    </source>
</evidence>
<dbReference type="GO" id="GO:0008817">
    <property type="term" value="F:corrinoid adenosyltransferase activity"/>
    <property type="evidence" value="ECO:0007669"/>
    <property type="project" value="UniProtKB-EC"/>
</dbReference>
<dbReference type="SUPFAM" id="SSF89028">
    <property type="entry name" value="Cobalamin adenosyltransferase-like"/>
    <property type="match status" value="1"/>
</dbReference>
<comment type="catalytic activity">
    <reaction evidence="12">
        <text>2 cob(II)yrinate a,c diamide + reduced [electron-transfer flavoprotein] + 2 ATP = 2 adenosylcob(III)yrinate a,c-diamide + 2 triphosphate + oxidized [electron-transfer flavoprotein] + 3 H(+)</text>
        <dbReference type="Rhea" id="RHEA:11528"/>
        <dbReference type="Rhea" id="RHEA-COMP:10685"/>
        <dbReference type="Rhea" id="RHEA-COMP:10686"/>
        <dbReference type="ChEBI" id="CHEBI:15378"/>
        <dbReference type="ChEBI" id="CHEBI:18036"/>
        <dbReference type="ChEBI" id="CHEBI:30616"/>
        <dbReference type="ChEBI" id="CHEBI:57692"/>
        <dbReference type="ChEBI" id="CHEBI:58307"/>
        <dbReference type="ChEBI" id="CHEBI:58503"/>
        <dbReference type="ChEBI" id="CHEBI:58537"/>
        <dbReference type="EC" id="2.5.1.17"/>
    </reaction>
</comment>
<dbReference type="NCBIfam" id="TIGR00636">
    <property type="entry name" value="PduO_Nterm"/>
    <property type="match status" value="1"/>
</dbReference>
<dbReference type="PANTHER" id="PTHR12213">
    <property type="entry name" value="CORRINOID ADENOSYLTRANSFERASE"/>
    <property type="match status" value="1"/>
</dbReference>
<evidence type="ECO:0000256" key="1">
    <source>
        <dbReference type="ARBA" id="ARBA00005121"/>
    </source>
</evidence>
<dbReference type="GO" id="GO:0005524">
    <property type="term" value="F:ATP binding"/>
    <property type="evidence" value="ECO:0007669"/>
    <property type="project" value="UniProtKB-KW"/>
</dbReference>
<dbReference type="Pfam" id="PF03928">
    <property type="entry name" value="HbpS-like"/>
    <property type="match status" value="1"/>
</dbReference>
<evidence type="ECO:0000256" key="13">
    <source>
        <dbReference type="ARBA" id="ARBA00048692"/>
    </source>
</evidence>
<name>A0A9D1JIF6_9FIRM</name>
<dbReference type="SUPFAM" id="SSF143744">
    <property type="entry name" value="GlcG-like"/>
    <property type="match status" value="1"/>
</dbReference>
<evidence type="ECO:0000256" key="3">
    <source>
        <dbReference type="ARBA" id="ARBA00012454"/>
    </source>
</evidence>
<dbReference type="InterPro" id="IPR036451">
    <property type="entry name" value="CblAdoTrfase-like_sf"/>
</dbReference>
<reference evidence="15" key="1">
    <citation type="submission" date="2020-10" db="EMBL/GenBank/DDBJ databases">
        <authorList>
            <person name="Gilroy R."/>
        </authorList>
    </citation>
    <scope>NUCLEOTIDE SEQUENCE</scope>
    <source>
        <strain evidence="15">CHK190-19873</strain>
    </source>
</reference>
<proteinExistence type="inferred from homology"/>
<evidence type="ECO:0000313" key="15">
    <source>
        <dbReference type="EMBL" id="HIS30076.1"/>
    </source>
</evidence>
<evidence type="ECO:0000256" key="2">
    <source>
        <dbReference type="ARBA" id="ARBA00007487"/>
    </source>
</evidence>
<dbReference type="InterPro" id="IPR016030">
    <property type="entry name" value="CblAdoTrfase-like"/>
</dbReference>
<protein>
    <recommendedName>
        <fullName evidence="4">Corrinoid adenosyltransferase</fullName>
        <ecNumber evidence="3">2.5.1.17</ecNumber>
    </recommendedName>
    <alternativeName>
        <fullName evidence="9">Cob(II)alamin adenosyltransferase</fullName>
    </alternativeName>
    <alternativeName>
        <fullName evidence="11">Cob(II)yrinic acid a,c-diamide adenosyltransferase</fullName>
    </alternativeName>
    <alternativeName>
        <fullName evidence="10">Cobinamide/cobalamin adenosyltransferase</fullName>
    </alternativeName>
</protein>
<keyword evidence="7" id="KW-0547">Nucleotide-binding</keyword>
<evidence type="ECO:0000256" key="10">
    <source>
        <dbReference type="ARBA" id="ARBA00033334"/>
    </source>
</evidence>
<dbReference type="EMBL" id="DVIQ01000004">
    <property type="protein sequence ID" value="HIS30076.1"/>
    <property type="molecule type" value="Genomic_DNA"/>
</dbReference>
<evidence type="ECO:0000256" key="7">
    <source>
        <dbReference type="ARBA" id="ARBA00022741"/>
    </source>
</evidence>
<dbReference type="Gene3D" id="1.20.1200.10">
    <property type="entry name" value="Cobalamin adenosyltransferase-like"/>
    <property type="match status" value="1"/>
</dbReference>
<evidence type="ECO:0000313" key="16">
    <source>
        <dbReference type="Proteomes" id="UP000823935"/>
    </source>
</evidence>
<organism evidence="15 16">
    <name type="scientific">Candidatus Limivivens intestinipullorum</name>
    <dbReference type="NCBI Taxonomy" id="2840858"/>
    <lineage>
        <taxon>Bacteria</taxon>
        <taxon>Bacillati</taxon>
        <taxon>Bacillota</taxon>
        <taxon>Clostridia</taxon>
        <taxon>Lachnospirales</taxon>
        <taxon>Lachnospiraceae</taxon>
        <taxon>Lachnospiraceae incertae sedis</taxon>
        <taxon>Candidatus Limivivens</taxon>
    </lineage>
</organism>
<evidence type="ECO:0000256" key="5">
    <source>
        <dbReference type="ARBA" id="ARBA00022573"/>
    </source>
</evidence>
<keyword evidence="5" id="KW-0169">Cobalamin biosynthesis</keyword>
<dbReference type="PANTHER" id="PTHR12213:SF0">
    <property type="entry name" value="CORRINOID ADENOSYLTRANSFERASE MMAB"/>
    <property type="match status" value="1"/>
</dbReference>
<dbReference type="EC" id="2.5.1.17" evidence="3"/>
<dbReference type="Proteomes" id="UP000823935">
    <property type="component" value="Unassembled WGS sequence"/>
</dbReference>